<evidence type="ECO:0000313" key="4">
    <source>
        <dbReference type="Proteomes" id="UP000244066"/>
    </source>
</evidence>
<dbReference type="Pfam" id="PF07282">
    <property type="entry name" value="Cas12f1-like_TNB"/>
    <property type="match status" value="1"/>
</dbReference>
<comment type="caution">
    <text evidence="3">The sequence shown here is derived from an EMBL/GenBank/DDBJ whole genome shotgun (WGS) entry which is preliminary data.</text>
</comment>
<dbReference type="EMBL" id="NDWU01000005">
    <property type="protein sequence ID" value="PUA33066.1"/>
    <property type="molecule type" value="Genomic_DNA"/>
</dbReference>
<feature type="non-terminal residue" evidence="3">
    <location>
        <position position="1"/>
    </location>
</feature>
<sequence>RILAKYSRRERNRAIDFLHKVTTSLSREFKGYMHGFESLEKQRMFNNSKEHNRNIAKSDWKKLIVMMGYKSNVKILNPRNTTKRCSRCGMVNAPKGAIYECKCGLRIDRQLNASINLYLKMEGLTPSPRLFDELMRAWRGFTLTGEEASESQELCYVCLLKTA</sequence>
<reference evidence="3 4" key="1">
    <citation type="submission" date="2017-04" db="EMBL/GenBank/DDBJ databases">
        <title>Draft Aigarchaeota genome from a New Zealand hot spring.</title>
        <authorList>
            <person name="Reysenbach A.-L."/>
            <person name="Donaho J.A."/>
            <person name="Gerhart J."/>
            <person name="Kelley J.F."/>
            <person name="Kouba K."/>
            <person name="Podar M."/>
            <person name="Stott M."/>
        </authorList>
    </citation>
    <scope>NUCLEOTIDE SEQUENCE [LARGE SCALE GENOMIC DNA]</scope>
    <source>
        <strain evidence="3">NZ13_MG1</strain>
    </source>
</reference>
<feature type="domain" description="Cas12f1-like TNB" evidence="2">
    <location>
        <begin position="61"/>
        <end position="117"/>
    </location>
</feature>
<accession>A0A2R7Y6A8</accession>
<evidence type="ECO:0000256" key="1">
    <source>
        <dbReference type="ARBA" id="ARBA00023125"/>
    </source>
</evidence>
<keyword evidence="1" id="KW-0238">DNA-binding</keyword>
<dbReference type="AlphaFoldDB" id="A0A2R7Y6A8"/>
<dbReference type="InterPro" id="IPR010095">
    <property type="entry name" value="Cas12f1-like_TNB"/>
</dbReference>
<name>A0A2R7Y6A8_9ARCH</name>
<evidence type="ECO:0000313" key="3">
    <source>
        <dbReference type="EMBL" id="PUA33066.1"/>
    </source>
</evidence>
<dbReference type="Proteomes" id="UP000244066">
    <property type="component" value="Unassembled WGS sequence"/>
</dbReference>
<evidence type="ECO:0000259" key="2">
    <source>
        <dbReference type="Pfam" id="PF07282"/>
    </source>
</evidence>
<dbReference type="NCBIfam" id="TIGR01766">
    <property type="entry name" value="IS200/IS605 family accessory protein TnpB-like domain"/>
    <property type="match status" value="1"/>
</dbReference>
<gene>
    <name evidence="3" type="ORF">B9J98_03085</name>
</gene>
<proteinExistence type="predicted"/>
<protein>
    <submittedName>
        <fullName evidence="3">Transposase</fullName>
    </submittedName>
</protein>
<organism evidence="3 4">
    <name type="scientific">Candidatus Terraquivivens tikiterensis</name>
    <dbReference type="NCBI Taxonomy" id="1980982"/>
    <lineage>
        <taxon>Archaea</taxon>
        <taxon>Nitrososphaerota</taxon>
        <taxon>Candidatus Wolframiiraptoraceae</taxon>
        <taxon>Candidatus Terraquivivens</taxon>
    </lineage>
</organism>
<dbReference type="GO" id="GO:0003677">
    <property type="term" value="F:DNA binding"/>
    <property type="evidence" value="ECO:0007669"/>
    <property type="project" value="UniProtKB-KW"/>
</dbReference>